<dbReference type="GO" id="GO:0031123">
    <property type="term" value="P:RNA 3'-end processing"/>
    <property type="evidence" value="ECO:0007669"/>
    <property type="project" value="TreeGrafter"/>
</dbReference>
<dbReference type="GO" id="GO:0005730">
    <property type="term" value="C:nucleolus"/>
    <property type="evidence" value="ECO:0007669"/>
    <property type="project" value="TreeGrafter"/>
</dbReference>
<dbReference type="GO" id="GO:1990817">
    <property type="term" value="F:poly(A) RNA polymerase activity"/>
    <property type="evidence" value="ECO:0007669"/>
    <property type="project" value="InterPro"/>
</dbReference>
<dbReference type="GO" id="GO:0031499">
    <property type="term" value="C:TRAMP complex"/>
    <property type="evidence" value="ECO:0007669"/>
    <property type="project" value="TreeGrafter"/>
</dbReference>
<dbReference type="PANTHER" id="PTHR23092">
    <property type="entry name" value="POLY(A) RNA POLYMERASE"/>
    <property type="match status" value="1"/>
</dbReference>
<dbReference type="InterPro" id="IPR043519">
    <property type="entry name" value="NT_sf"/>
</dbReference>
<evidence type="ECO:0000313" key="3">
    <source>
        <dbReference type="EMBL" id="THX09147.1"/>
    </source>
</evidence>
<dbReference type="InterPro" id="IPR045862">
    <property type="entry name" value="Trf4-like"/>
</dbReference>
<dbReference type="EMBL" id="QZAS01000021">
    <property type="protein sequence ID" value="THX09147.1"/>
    <property type="molecule type" value="Genomic_DNA"/>
</dbReference>
<feature type="domain" description="Poly(A) RNA polymerase mitochondrial-like central palm" evidence="2">
    <location>
        <begin position="310"/>
        <end position="448"/>
    </location>
</feature>
<comment type="caution">
    <text evidence="3">The sequence shown here is derived from an EMBL/GenBank/DDBJ whole genome shotgun (WGS) entry which is preliminary data.</text>
</comment>
<dbReference type="InterPro" id="IPR054708">
    <property type="entry name" value="MTPAP-like_central"/>
</dbReference>
<protein>
    <recommendedName>
        <fullName evidence="2">Poly(A) RNA polymerase mitochondrial-like central palm domain-containing protein</fullName>
    </recommendedName>
</protein>
<dbReference type="GO" id="GO:0003729">
    <property type="term" value="F:mRNA binding"/>
    <property type="evidence" value="ECO:0007669"/>
    <property type="project" value="TreeGrafter"/>
</dbReference>
<feature type="region of interest" description="Disordered" evidence="1">
    <location>
        <begin position="671"/>
        <end position="697"/>
    </location>
</feature>
<dbReference type="Gene3D" id="1.10.1410.10">
    <property type="match status" value="1"/>
</dbReference>
<feature type="compositionally biased region" description="Basic and acidic residues" evidence="1">
    <location>
        <begin position="675"/>
        <end position="691"/>
    </location>
</feature>
<feature type="region of interest" description="Disordered" evidence="1">
    <location>
        <begin position="116"/>
        <end position="135"/>
    </location>
</feature>
<gene>
    <name evidence="3" type="ORF">D6D13_06234</name>
</gene>
<dbReference type="GO" id="GO:0043634">
    <property type="term" value="P:polyadenylation-dependent ncRNA catabolic process"/>
    <property type="evidence" value="ECO:0007669"/>
    <property type="project" value="TreeGrafter"/>
</dbReference>
<dbReference type="GO" id="GO:0010605">
    <property type="term" value="P:negative regulation of macromolecule metabolic process"/>
    <property type="evidence" value="ECO:0007669"/>
    <property type="project" value="UniProtKB-ARBA"/>
</dbReference>
<dbReference type="AlphaFoldDB" id="A0A4S9CRY3"/>
<sequence length="697" mass="79514">MPCQLRLPRLCDSRHTYHHTLRHAVTSRTALRLFQQVRHASDAAKVAEREAAREAIKEKARQELLRRLNQSIDPNDLSATLEAHRESNRASVIHQVPTHKSDPEVWRPNFLNALSKPLPPSSKSSTVRAHSRSGAPRPYEYMAKRDIQEKDRSKQDTLAEFSETVAKTTNEDDAYQLKKMKDAALLVREQRAAVDAELRNGQNYTRWTKFLHEHEKPLMAEIPEYDPKDRQTFFDLIRRVYHIIVREQKKAKTLGVLKGPGILKGMASPLLLLYSSVFRPLMSLKGGNDPEPWNRRPKNKGYSHREWFDLEITKFAEWMQLTPSEKAARAKLTETLLELVPRAAPDTGAEPFGSQVTGLTMPNSDIDIRIYEPNFNAPRQQDQEFADKEEKHAWQAQQRAEKKARMIAHLSKVQSHLEKHPDFDQIEITESYYPLVKAVHLPTRLKVQVVATKPSDSSREAIKSYLEELPHLKPLFLLMKTTLNLRGLSDPWHGGFGSYSLFMMCVVALKSAPLEPVKQKPFNSISDDFLYILKFWSRFDTSKKLLTIEPLGSCQKKLWATNEEIEASKTDFALSARLRLAKPVAYKPYLLALQDPADPINDLGRSGMAISDLQKTLRKLHRDLIENLEDPARKKNPSALLKGVVGRCDRFFDEMRIPVDLWGEQFVVEEEGVDGEGREEGNGEVEMKDGGGEGALS</sequence>
<evidence type="ECO:0000256" key="1">
    <source>
        <dbReference type="SAM" id="MobiDB-lite"/>
    </source>
</evidence>
<proteinExistence type="predicted"/>
<reference evidence="3" key="1">
    <citation type="submission" date="2018-10" db="EMBL/GenBank/DDBJ databases">
        <title>Fifty Aureobasidium pullulans genomes reveal a recombining polyextremotolerant generalist.</title>
        <authorList>
            <person name="Gostincar C."/>
            <person name="Turk M."/>
            <person name="Zajc J."/>
            <person name="Gunde-Cimerman N."/>
        </authorList>
    </citation>
    <scope>NUCLEOTIDE SEQUENCE [LARGE SCALE GENOMIC DNA]</scope>
    <source>
        <strain evidence="3">EXF-10085</strain>
    </source>
</reference>
<dbReference type="SUPFAM" id="SSF81631">
    <property type="entry name" value="PAP/OAS1 substrate-binding domain"/>
    <property type="match status" value="1"/>
</dbReference>
<organism evidence="3">
    <name type="scientific">Aureobasidium pullulans</name>
    <name type="common">Black yeast</name>
    <name type="synonym">Pullularia pullulans</name>
    <dbReference type="NCBI Taxonomy" id="5580"/>
    <lineage>
        <taxon>Eukaryota</taxon>
        <taxon>Fungi</taxon>
        <taxon>Dikarya</taxon>
        <taxon>Ascomycota</taxon>
        <taxon>Pezizomycotina</taxon>
        <taxon>Dothideomycetes</taxon>
        <taxon>Dothideomycetidae</taxon>
        <taxon>Dothideales</taxon>
        <taxon>Saccotheciaceae</taxon>
        <taxon>Aureobasidium</taxon>
    </lineage>
</organism>
<accession>A0A4S9CRY3</accession>
<dbReference type="Pfam" id="PF22600">
    <property type="entry name" value="MTPAP-like_central"/>
    <property type="match status" value="1"/>
</dbReference>
<evidence type="ECO:0000259" key="2">
    <source>
        <dbReference type="Pfam" id="PF22600"/>
    </source>
</evidence>
<name>A0A4S9CRY3_AURPU</name>
<dbReference type="PANTHER" id="PTHR23092:SF15">
    <property type="entry name" value="INACTIVE NON-CANONICAL POLY(A) RNA POLYMERASE PROTEIN TRF4-2-RELATED"/>
    <property type="match status" value="1"/>
</dbReference>
<dbReference type="SUPFAM" id="SSF81301">
    <property type="entry name" value="Nucleotidyltransferase"/>
    <property type="match status" value="1"/>
</dbReference>
<dbReference type="Gene3D" id="3.30.460.10">
    <property type="entry name" value="Beta Polymerase, domain 2"/>
    <property type="match status" value="1"/>
</dbReference>